<evidence type="ECO:0000256" key="2">
    <source>
        <dbReference type="SAM" id="SignalP"/>
    </source>
</evidence>
<name>A0A9D4NSQ7_DERFA</name>
<protein>
    <submittedName>
        <fullName evidence="3">Uncharacterized protein</fullName>
    </submittedName>
</protein>
<evidence type="ECO:0000313" key="3">
    <source>
        <dbReference type="EMBL" id="KAH7637307.1"/>
    </source>
</evidence>
<dbReference type="EMBL" id="SDOV01000009">
    <property type="protein sequence ID" value="KAH7637307.1"/>
    <property type="molecule type" value="Genomic_DNA"/>
</dbReference>
<keyword evidence="1" id="KW-0472">Membrane</keyword>
<gene>
    <name evidence="3" type="ORF">HUG17_7513</name>
</gene>
<dbReference type="AlphaFoldDB" id="A0A9D4NSQ7"/>
<organism evidence="3">
    <name type="scientific">Dermatophagoides farinae</name>
    <name type="common">American house dust mite</name>
    <dbReference type="NCBI Taxonomy" id="6954"/>
    <lineage>
        <taxon>Eukaryota</taxon>
        <taxon>Metazoa</taxon>
        <taxon>Ecdysozoa</taxon>
        <taxon>Arthropoda</taxon>
        <taxon>Chelicerata</taxon>
        <taxon>Arachnida</taxon>
        <taxon>Acari</taxon>
        <taxon>Acariformes</taxon>
        <taxon>Sarcoptiformes</taxon>
        <taxon>Astigmata</taxon>
        <taxon>Psoroptidia</taxon>
        <taxon>Analgoidea</taxon>
        <taxon>Pyroglyphidae</taxon>
        <taxon>Dermatophagoidinae</taxon>
        <taxon>Dermatophagoides</taxon>
    </lineage>
</organism>
<reference evidence="3" key="2">
    <citation type="journal article" date="2021" name="World Allergy Organ. J.">
        <title>Chromosome-level assembly of Dermatophagoides farinae genome and transcriptome reveals two novel allergens Der f 37 and Der f 39.</title>
        <authorList>
            <person name="Chen J."/>
            <person name="Cai Z."/>
            <person name="Fan D."/>
            <person name="Hu J."/>
            <person name="Hou Y."/>
            <person name="He Y."/>
            <person name="Zhang Z."/>
            <person name="Zhao Z."/>
            <person name="Gao P."/>
            <person name="Hu W."/>
            <person name="Sun J."/>
            <person name="Li J."/>
            <person name="Ji K."/>
        </authorList>
    </citation>
    <scope>NUCLEOTIDE SEQUENCE</scope>
    <source>
        <strain evidence="3">JKM2019</strain>
    </source>
</reference>
<feature type="transmembrane region" description="Helical" evidence="1">
    <location>
        <begin position="299"/>
        <end position="322"/>
    </location>
</feature>
<keyword evidence="1" id="KW-0812">Transmembrane</keyword>
<accession>A0A9D4NSQ7</accession>
<feature type="signal peptide" evidence="2">
    <location>
        <begin position="1"/>
        <end position="18"/>
    </location>
</feature>
<evidence type="ECO:0000256" key="1">
    <source>
        <dbReference type="SAM" id="Phobius"/>
    </source>
</evidence>
<dbReference type="OrthoDB" id="6508362at2759"/>
<feature type="chain" id="PRO_5039065350" evidence="2">
    <location>
        <begin position="19"/>
        <end position="437"/>
    </location>
</feature>
<keyword evidence="2" id="KW-0732">Signal</keyword>
<sequence length="437" mass="50126">MVIGVCIILMMMTNETQTDDDDNKMTTTAQPKDETCETLHNHNGTKLNILAVGRTPTRLILITNDFYVYDVSIDSIDSAINKLYLRTKPIPLSEKYPVLYNNDRFYFMKLMNQIYGAFIATDVDNSEWICMMTWAYQTAEYGINFNIEENKVYKGWLYFREPQIVMISTTVTCAYYVLHKNNYGNVQIGMFKCMGTNRIRDKAPMYQMIEYRNFCYDYSGQKITVESDGCRSSNPVQWPVLKGFTDGGKFYLFGQYYIYIFDENVVHEQGSSYPVTKRSYDSFFNCGGYIPSGQVSRSFFLWIIATIIVLLMILMIILWCILTTKRKRTYRSLIHAKTTRSDYEGVGPRNRSMMLTQKASMRSCNSIKPKKLSSNSKSIIKPPIVGGGRSTTISCGSTPATVRTGFNCRNASSSSNNNLNNNRFKCLTPKIQSSRNR</sequence>
<comment type="caution">
    <text evidence="3">The sequence shown here is derived from an EMBL/GenBank/DDBJ whole genome shotgun (WGS) entry which is preliminary data.</text>
</comment>
<reference evidence="3" key="1">
    <citation type="submission" date="2020-06" db="EMBL/GenBank/DDBJ databases">
        <authorList>
            <person name="Ji K."/>
            <person name="Li J."/>
        </authorList>
    </citation>
    <scope>NUCLEOTIDE SEQUENCE</scope>
    <source>
        <strain evidence="3">JKM2019</strain>
        <tissue evidence="3">Whole body</tissue>
    </source>
</reference>
<proteinExistence type="predicted"/>
<keyword evidence="1" id="KW-1133">Transmembrane helix</keyword>
<dbReference type="Proteomes" id="UP000828236">
    <property type="component" value="Unassembled WGS sequence"/>
</dbReference>